<dbReference type="Gene3D" id="1.20.1720.10">
    <property type="entry name" value="Multidrug resistance protein D"/>
    <property type="match status" value="1"/>
</dbReference>
<dbReference type="PANTHER" id="PTHR42718:SF46">
    <property type="entry name" value="BLR6921 PROTEIN"/>
    <property type="match status" value="1"/>
</dbReference>
<keyword evidence="4 7" id="KW-0812">Transmembrane</keyword>
<dbReference type="Proteomes" id="UP000612282">
    <property type="component" value="Unassembled WGS sequence"/>
</dbReference>
<evidence type="ECO:0000313" key="10">
    <source>
        <dbReference type="Proteomes" id="UP000612282"/>
    </source>
</evidence>
<dbReference type="CDD" id="cd17321">
    <property type="entry name" value="MFS_MMR_MDR_like"/>
    <property type="match status" value="1"/>
</dbReference>
<dbReference type="Gene3D" id="1.20.1250.20">
    <property type="entry name" value="MFS general substrate transporter like domains"/>
    <property type="match status" value="1"/>
</dbReference>
<evidence type="ECO:0000259" key="8">
    <source>
        <dbReference type="PROSITE" id="PS50850"/>
    </source>
</evidence>
<feature type="transmembrane region" description="Helical" evidence="7">
    <location>
        <begin position="279"/>
        <end position="300"/>
    </location>
</feature>
<feature type="transmembrane region" description="Helical" evidence="7">
    <location>
        <begin position="413"/>
        <end position="432"/>
    </location>
</feature>
<dbReference type="SUPFAM" id="SSF103473">
    <property type="entry name" value="MFS general substrate transporter"/>
    <property type="match status" value="1"/>
</dbReference>
<feature type="transmembrane region" description="Helical" evidence="7">
    <location>
        <begin position="444"/>
        <end position="467"/>
    </location>
</feature>
<protein>
    <submittedName>
        <fullName evidence="9">MFS transporter</fullName>
    </submittedName>
</protein>
<dbReference type="PANTHER" id="PTHR42718">
    <property type="entry name" value="MAJOR FACILITATOR SUPERFAMILY MULTIDRUG TRANSPORTER MFSC"/>
    <property type="match status" value="1"/>
</dbReference>
<gene>
    <name evidence="9" type="ORF">Aco03nite_079510</name>
</gene>
<feature type="transmembrane region" description="Helical" evidence="7">
    <location>
        <begin position="21"/>
        <end position="40"/>
    </location>
</feature>
<feature type="transmembrane region" description="Helical" evidence="7">
    <location>
        <begin position="117"/>
        <end position="136"/>
    </location>
</feature>
<evidence type="ECO:0000256" key="1">
    <source>
        <dbReference type="ARBA" id="ARBA00004651"/>
    </source>
</evidence>
<evidence type="ECO:0000256" key="4">
    <source>
        <dbReference type="ARBA" id="ARBA00022692"/>
    </source>
</evidence>
<dbReference type="RefSeq" id="WP_203805725.1">
    <property type="nucleotide sequence ID" value="NZ_BAAAQE010000112.1"/>
</dbReference>
<feature type="domain" description="Major facilitator superfamily (MFS) profile" evidence="8">
    <location>
        <begin position="22"/>
        <end position="470"/>
    </location>
</feature>
<feature type="transmembrane region" description="Helical" evidence="7">
    <location>
        <begin position="60"/>
        <end position="77"/>
    </location>
</feature>
<keyword evidence="6 7" id="KW-0472">Membrane</keyword>
<dbReference type="Pfam" id="PF07690">
    <property type="entry name" value="MFS_1"/>
    <property type="match status" value="1"/>
</dbReference>
<feature type="transmembrane region" description="Helical" evidence="7">
    <location>
        <begin position="363"/>
        <end position="385"/>
    </location>
</feature>
<dbReference type="InterPro" id="IPR020846">
    <property type="entry name" value="MFS_dom"/>
</dbReference>
<reference evidence="9 10" key="1">
    <citation type="submission" date="2021-01" db="EMBL/GenBank/DDBJ databases">
        <title>Whole genome shotgun sequence of Actinoplanes couchii NBRC 106145.</title>
        <authorList>
            <person name="Komaki H."/>
            <person name="Tamura T."/>
        </authorList>
    </citation>
    <scope>NUCLEOTIDE SEQUENCE [LARGE SCALE GENOMIC DNA]</scope>
    <source>
        <strain evidence="9 10">NBRC 106145</strain>
    </source>
</reference>
<accession>A0ABQ3XM10</accession>
<dbReference type="InterPro" id="IPR036259">
    <property type="entry name" value="MFS_trans_sf"/>
</dbReference>
<feature type="transmembrane region" description="Helical" evidence="7">
    <location>
        <begin position="239"/>
        <end position="258"/>
    </location>
</feature>
<evidence type="ECO:0000256" key="7">
    <source>
        <dbReference type="SAM" id="Phobius"/>
    </source>
</evidence>
<feature type="transmembrane region" description="Helical" evidence="7">
    <location>
        <begin position="89"/>
        <end position="111"/>
    </location>
</feature>
<feature type="transmembrane region" description="Helical" evidence="7">
    <location>
        <begin position="175"/>
        <end position="197"/>
    </location>
</feature>
<feature type="transmembrane region" description="Helical" evidence="7">
    <location>
        <begin position="336"/>
        <end position="357"/>
    </location>
</feature>
<evidence type="ECO:0000256" key="6">
    <source>
        <dbReference type="ARBA" id="ARBA00023136"/>
    </source>
</evidence>
<feature type="transmembrane region" description="Helical" evidence="7">
    <location>
        <begin position="209"/>
        <end position="227"/>
    </location>
</feature>
<evidence type="ECO:0000256" key="2">
    <source>
        <dbReference type="ARBA" id="ARBA00022448"/>
    </source>
</evidence>
<sequence length="492" mass="50736">MPTPRPTTEPATRAATGHPTMILAIICLSYFMVILDNSIIFTGLPKIEEAMAFTPTSLTWVQDAYTLVFGGLLLLGARSGDIVGRRRMFIIGLILFGLASFLVGVAPAAWWMIAARALQGIGAAILAPSSLSLLTASFSEGPQRAKAVAAYSAVAGIGASAGLVVGGVLADLVSWRAGFFLNVPIAAAMIVLAVRVIGETERRRGRFDLIGALCATLGMTALVFGIVDAAEAGWAAPTTIGAFVLGVLLLTALVLNEARAEQPIMPLRLFANRQRTGSYLVRMLYMGAMIGFFFFTTQYLQGVLGFTALQAGIAFLPMSAVNFVVALIVTRLVTRFGATPTLITGVALTLAGMAWLSRAGLDSSYLLAVALPMVVIGVGQGLAFAPMTSAGLNGVNGNDAGAASGLINTFHQIGSALGLGILTTVAVAAVPVSSSERTALADRVGAALTGSTAMLTLALVLVVALIARTSRAQRGPGNAESAAAPQQALANR</sequence>
<dbReference type="InterPro" id="IPR011701">
    <property type="entry name" value="MFS"/>
</dbReference>
<evidence type="ECO:0000256" key="3">
    <source>
        <dbReference type="ARBA" id="ARBA00022475"/>
    </source>
</evidence>
<dbReference type="EMBL" id="BOMG01000097">
    <property type="protein sequence ID" value="GID59547.1"/>
    <property type="molecule type" value="Genomic_DNA"/>
</dbReference>
<proteinExistence type="predicted"/>
<comment type="caution">
    <text evidence="9">The sequence shown here is derived from an EMBL/GenBank/DDBJ whole genome shotgun (WGS) entry which is preliminary data.</text>
</comment>
<dbReference type="PROSITE" id="PS50850">
    <property type="entry name" value="MFS"/>
    <property type="match status" value="1"/>
</dbReference>
<name>A0ABQ3XM10_9ACTN</name>
<organism evidence="9 10">
    <name type="scientific">Actinoplanes couchii</name>
    <dbReference type="NCBI Taxonomy" id="403638"/>
    <lineage>
        <taxon>Bacteria</taxon>
        <taxon>Bacillati</taxon>
        <taxon>Actinomycetota</taxon>
        <taxon>Actinomycetes</taxon>
        <taxon>Micromonosporales</taxon>
        <taxon>Micromonosporaceae</taxon>
        <taxon>Actinoplanes</taxon>
    </lineage>
</organism>
<evidence type="ECO:0000256" key="5">
    <source>
        <dbReference type="ARBA" id="ARBA00022989"/>
    </source>
</evidence>
<feature type="transmembrane region" description="Helical" evidence="7">
    <location>
        <begin position="306"/>
        <end position="329"/>
    </location>
</feature>
<comment type="subcellular location">
    <subcellularLocation>
        <location evidence="1">Cell membrane</location>
        <topology evidence="1">Multi-pass membrane protein</topology>
    </subcellularLocation>
</comment>
<keyword evidence="10" id="KW-1185">Reference proteome</keyword>
<keyword evidence="2" id="KW-0813">Transport</keyword>
<keyword evidence="3" id="KW-1003">Cell membrane</keyword>
<evidence type="ECO:0000313" key="9">
    <source>
        <dbReference type="EMBL" id="GID59547.1"/>
    </source>
</evidence>
<feature type="transmembrane region" description="Helical" evidence="7">
    <location>
        <begin position="148"/>
        <end position="169"/>
    </location>
</feature>
<keyword evidence="5 7" id="KW-1133">Transmembrane helix</keyword>